<dbReference type="CDD" id="cd14978">
    <property type="entry name" value="7tmA_FMRFamide_R-like"/>
    <property type="match status" value="1"/>
</dbReference>
<name>A0A553NCA9_TIGCA</name>
<dbReference type="OrthoDB" id="10011262at2759"/>
<proteinExistence type="inferred from homology"/>
<organism evidence="9 10">
    <name type="scientific">Tigriopus californicus</name>
    <name type="common">Marine copepod</name>
    <dbReference type="NCBI Taxonomy" id="6832"/>
    <lineage>
        <taxon>Eukaryota</taxon>
        <taxon>Metazoa</taxon>
        <taxon>Ecdysozoa</taxon>
        <taxon>Arthropoda</taxon>
        <taxon>Crustacea</taxon>
        <taxon>Multicrustacea</taxon>
        <taxon>Hexanauplia</taxon>
        <taxon>Copepoda</taxon>
        <taxon>Harpacticoida</taxon>
        <taxon>Harpacticidae</taxon>
        <taxon>Tigriopus</taxon>
    </lineage>
</organism>
<evidence type="ECO:0000256" key="4">
    <source>
        <dbReference type="ARBA" id="ARBA00022989"/>
    </source>
</evidence>
<feature type="transmembrane region" description="Helical" evidence="7">
    <location>
        <begin position="89"/>
        <end position="115"/>
    </location>
</feature>
<evidence type="ECO:0000256" key="3">
    <source>
        <dbReference type="ARBA" id="ARBA00022692"/>
    </source>
</evidence>
<feature type="transmembrane region" description="Helical" evidence="7">
    <location>
        <begin position="315"/>
        <end position="335"/>
    </location>
</feature>
<dbReference type="InterPro" id="IPR000276">
    <property type="entry name" value="GPCR_Rhodpsn"/>
</dbReference>
<feature type="transmembrane region" description="Helical" evidence="7">
    <location>
        <begin position="52"/>
        <end position="77"/>
    </location>
</feature>
<dbReference type="PRINTS" id="PR00237">
    <property type="entry name" value="GPCRRHODOPSN"/>
</dbReference>
<feature type="transmembrane region" description="Helical" evidence="7">
    <location>
        <begin position="135"/>
        <end position="156"/>
    </location>
</feature>
<dbReference type="Pfam" id="PF00001">
    <property type="entry name" value="7tm_1"/>
    <property type="match status" value="1"/>
</dbReference>
<sequence>MDPRVPMTGLVKNGSQILNDTFEFQDEVETAGGNHTTISLPPKEELSFFFEFFLPGVMLNGVGTLGLVGNLISIFILSRPQMKGSTNCILIGLASYDIILILSSILMFGLPSIYAYTRTYLSFYYWEIFPYITPIVYPIGLIAQTSSAYLTLCVTIERYVAVCRPLKARALCTYGRARAYVVFLGVCAILYNIPRFFEVSWRTVYDAEAGVNRTEVIPTWLRRNPTYISVYITWLYLVVMYIVPFSCLAVFNLRIYLQIRKANVERAQLSRVQQREIRLATMLMIVVLVFFVCNVLALIINILELMAIQISELTQISNLLVTLNSSVNFIIYCIFGEKFKRLFCHLFCRHCGADDGENFQILHRYTNSNLTAKDRRNHYHNQMRFSNSKDNLGEEPSFEVSILQNGTQMDPFASRRSSFIPNAGSQSPPTFHAQGVHAKWNIAHVDHSPKRYRSFWSQSQTRERTNNLRVPNNHPSKSDKSRKRSTWDSNQFTHASSSCCCEGGNWILSRSTNTNSNCTDTTQLTNLTASNSSPTATMTSTGLNSSKDSKVEIAARLSSGSKSLGDQVTVVKVEISAAMSKSN</sequence>
<protein>
    <recommendedName>
        <fullName evidence="8">G-protein coupled receptors family 1 profile domain-containing protein</fullName>
    </recommendedName>
</protein>
<keyword evidence="10" id="KW-1185">Reference proteome</keyword>
<dbReference type="PANTHER" id="PTHR46641">
    <property type="entry name" value="FMRFAMIDE RECEPTOR-RELATED"/>
    <property type="match status" value="1"/>
</dbReference>
<reference evidence="9 10" key="1">
    <citation type="journal article" date="2018" name="Nat. Ecol. Evol.">
        <title>Genomic signatures of mitonuclear coevolution across populations of Tigriopus californicus.</title>
        <authorList>
            <person name="Barreto F.S."/>
            <person name="Watson E.T."/>
            <person name="Lima T.G."/>
            <person name="Willett C.S."/>
            <person name="Edmands S."/>
            <person name="Li W."/>
            <person name="Burton R.S."/>
        </authorList>
    </citation>
    <scope>NUCLEOTIDE SEQUENCE [LARGE SCALE GENOMIC DNA]</scope>
    <source>
        <strain evidence="9 10">San Diego</strain>
    </source>
</reference>
<dbReference type="AlphaFoldDB" id="A0A553NCA9"/>
<dbReference type="EMBL" id="VCGU01000458">
    <property type="protein sequence ID" value="TRY63057.1"/>
    <property type="molecule type" value="Genomic_DNA"/>
</dbReference>
<keyword evidence="3 7" id="KW-0812">Transmembrane</keyword>
<gene>
    <name evidence="9" type="ORF">TCAL_13845</name>
</gene>
<feature type="transmembrane region" description="Helical" evidence="7">
    <location>
        <begin position="277"/>
        <end position="303"/>
    </location>
</feature>
<evidence type="ECO:0000313" key="9">
    <source>
        <dbReference type="EMBL" id="TRY63057.1"/>
    </source>
</evidence>
<evidence type="ECO:0000256" key="1">
    <source>
        <dbReference type="ARBA" id="ARBA00004370"/>
    </source>
</evidence>
<accession>A0A553NCA9</accession>
<comment type="similarity">
    <text evidence="2">Belongs to the G-protein coupled receptor 1 family.</text>
</comment>
<dbReference type="SUPFAM" id="SSF81321">
    <property type="entry name" value="Family A G protein-coupled receptor-like"/>
    <property type="match status" value="1"/>
</dbReference>
<evidence type="ECO:0000256" key="5">
    <source>
        <dbReference type="ARBA" id="ARBA00023136"/>
    </source>
</evidence>
<feature type="region of interest" description="Disordered" evidence="6">
    <location>
        <begin position="456"/>
        <end position="488"/>
    </location>
</feature>
<dbReference type="GO" id="GO:0016020">
    <property type="term" value="C:membrane"/>
    <property type="evidence" value="ECO:0007669"/>
    <property type="project" value="UniProtKB-SubCell"/>
</dbReference>
<comment type="caution">
    <text evidence="9">The sequence shown here is derived from an EMBL/GenBank/DDBJ whole genome shotgun (WGS) entry which is preliminary data.</text>
</comment>
<dbReference type="SMART" id="SM01381">
    <property type="entry name" value="7TM_GPCR_Srsx"/>
    <property type="match status" value="1"/>
</dbReference>
<evidence type="ECO:0000313" key="10">
    <source>
        <dbReference type="Proteomes" id="UP000318571"/>
    </source>
</evidence>
<feature type="transmembrane region" description="Helical" evidence="7">
    <location>
        <begin position="231"/>
        <end position="257"/>
    </location>
</feature>
<keyword evidence="5 7" id="KW-0472">Membrane</keyword>
<dbReference type="Proteomes" id="UP000318571">
    <property type="component" value="Chromosome 10"/>
</dbReference>
<evidence type="ECO:0000256" key="7">
    <source>
        <dbReference type="SAM" id="Phobius"/>
    </source>
</evidence>
<comment type="subcellular location">
    <subcellularLocation>
        <location evidence="1">Membrane</location>
    </subcellularLocation>
</comment>
<dbReference type="PROSITE" id="PS50262">
    <property type="entry name" value="G_PROTEIN_RECEP_F1_2"/>
    <property type="match status" value="1"/>
</dbReference>
<feature type="domain" description="G-protein coupled receptors family 1 profile" evidence="8">
    <location>
        <begin position="69"/>
        <end position="332"/>
    </location>
</feature>
<dbReference type="InterPro" id="IPR017452">
    <property type="entry name" value="GPCR_Rhodpsn_7TM"/>
</dbReference>
<dbReference type="InterPro" id="IPR052954">
    <property type="entry name" value="GPCR-Ligand_Int"/>
</dbReference>
<dbReference type="PANTHER" id="PTHR46641:SF2">
    <property type="entry name" value="FMRFAMIDE RECEPTOR"/>
    <property type="match status" value="1"/>
</dbReference>
<evidence type="ECO:0000256" key="6">
    <source>
        <dbReference type="SAM" id="MobiDB-lite"/>
    </source>
</evidence>
<dbReference type="STRING" id="6832.A0A553NCA9"/>
<keyword evidence="4 7" id="KW-1133">Transmembrane helix</keyword>
<evidence type="ECO:0000259" key="8">
    <source>
        <dbReference type="PROSITE" id="PS50262"/>
    </source>
</evidence>
<dbReference type="Gene3D" id="1.20.1070.10">
    <property type="entry name" value="Rhodopsin 7-helix transmembrane proteins"/>
    <property type="match status" value="1"/>
</dbReference>
<feature type="transmembrane region" description="Helical" evidence="7">
    <location>
        <begin position="177"/>
        <end position="194"/>
    </location>
</feature>
<dbReference type="GO" id="GO:0004930">
    <property type="term" value="F:G protein-coupled receptor activity"/>
    <property type="evidence" value="ECO:0007669"/>
    <property type="project" value="InterPro"/>
</dbReference>
<evidence type="ECO:0000256" key="2">
    <source>
        <dbReference type="ARBA" id="ARBA00010663"/>
    </source>
</evidence>